<dbReference type="RefSeq" id="WP_245936789.1">
    <property type="nucleotide sequence ID" value="NZ_QJKB01000001.1"/>
</dbReference>
<dbReference type="Proteomes" id="UP000247792">
    <property type="component" value="Unassembled WGS sequence"/>
</dbReference>
<comment type="caution">
    <text evidence="8">The sequence shown here is derived from an EMBL/GenBank/DDBJ whole genome shotgun (WGS) entry which is preliminary data.</text>
</comment>
<proteinExistence type="inferred from homology"/>
<comment type="function">
    <text evidence="5">Required for morphogenesis and for the elongation of the flagellar filament by facilitating polymerization of the flagellin monomers at the tip of growing filament. Forms a capping structure, which prevents flagellin subunits (transported through the central channel of the flagellum) from leaking out without polymerization at the distal end.</text>
</comment>
<dbReference type="Pfam" id="PF02465">
    <property type="entry name" value="FliD_N"/>
    <property type="match status" value="1"/>
</dbReference>
<name>A0A318JE10_9BURK</name>
<evidence type="ECO:0000256" key="3">
    <source>
        <dbReference type="ARBA" id="ARBA00023054"/>
    </source>
</evidence>
<evidence type="ECO:0000313" key="9">
    <source>
        <dbReference type="Proteomes" id="UP000247792"/>
    </source>
</evidence>
<dbReference type="PANTHER" id="PTHR30288">
    <property type="entry name" value="FLAGELLAR CAP/ASSEMBLY PROTEIN FLID"/>
    <property type="match status" value="1"/>
</dbReference>
<keyword evidence="8" id="KW-0966">Cell projection</keyword>
<dbReference type="InterPro" id="IPR010809">
    <property type="entry name" value="FliD_C"/>
</dbReference>
<dbReference type="GO" id="GO:0005576">
    <property type="term" value="C:extracellular region"/>
    <property type="evidence" value="ECO:0007669"/>
    <property type="project" value="UniProtKB-SubCell"/>
</dbReference>
<keyword evidence="8" id="KW-0969">Cilium</keyword>
<comment type="subcellular location">
    <subcellularLocation>
        <location evidence="5">Secreted</location>
    </subcellularLocation>
    <subcellularLocation>
        <location evidence="5">Bacterial flagellum</location>
    </subcellularLocation>
</comment>
<evidence type="ECO:0000313" key="8">
    <source>
        <dbReference type="EMBL" id="PXX46747.1"/>
    </source>
</evidence>
<feature type="domain" description="Flagellar hook-associated protein 2 N-terminal" evidence="6">
    <location>
        <begin position="11"/>
        <end position="107"/>
    </location>
</feature>
<evidence type="ECO:0000256" key="2">
    <source>
        <dbReference type="ARBA" id="ARBA00011255"/>
    </source>
</evidence>
<dbReference type="GO" id="GO:0007155">
    <property type="term" value="P:cell adhesion"/>
    <property type="evidence" value="ECO:0007669"/>
    <property type="project" value="InterPro"/>
</dbReference>
<dbReference type="PANTHER" id="PTHR30288:SF0">
    <property type="entry name" value="FLAGELLAR HOOK-ASSOCIATED PROTEIN 2"/>
    <property type="match status" value="1"/>
</dbReference>
<keyword evidence="8" id="KW-0282">Flagellum</keyword>
<evidence type="ECO:0000256" key="1">
    <source>
        <dbReference type="ARBA" id="ARBA00009764"/>
    </source>
</evidence>
<comment type="subunit">
    <text evidence="2 5">Homopentamer.</text>
</comment>
<evidence type="ECO:0000259" key="7">
    <source>
        <dbReference type="Pfam" id="PF07195"/>
    </source>
</evidence>
<dbReference type="Pfam" id="PF07195">
    <property type="entry name" value="FliD_C"/>
    <property type="match status" value="1"/>
</dbReference>
<evidence type="ECO:0000259" key="6">
    <source>
        <dbReference type="Pfam" id="PF02465"/>
    </source>
</evidence>
<dbReference type="GO" id="GO:0071973">
    <property type="term" value="P:bacterial-type flagellum-dependent cell motility"/>
    <property type="evidence" value="ECO:0007669"/>
    <property type="project" value="TreeGrafter"/>
</dbReference>
<keyword evidence="9" id="KW-1185">Reference proteome</keyword>
<evidence type="ECO:0000256" key="4">
    <source>
        <dbReference type="ARBA" id="ARBA00023143"/>
    </source>
</evidence>
<dbReference type="GO" id="GO:0009421">
    <property type="term" value="C:bacterial-type flagellum filament cap"/>
    <property type="evidence" value="ECO:0007669"/>
    <property type="project" value="InterPro"/>
</dbReference>
<gene>
    <name evidence="8" type="ORF">DFR42_101322</name>
</gene>
<sequence length="669" mass="66377">MAGIQSTGIGSNLNVNDIVSKLMQVESQPLTSLAKKEASFQAKLSAYGTLNGAVSAFQNALTSLNNPSTFQSLNASAGDSTVAFATANSAATAGSYSVAVTKLAQAQGLSSAGQVSSTNAIGTGTETTISFTFGTITGTAVNGIYPPGSTFQQDANQTVGTVKINSTNNSLQGIRDAINASNIGVSASIVGDGSATPYHLVLNSSKTGAASSLKITSSGEDAAVTSLLAYDPASTQNFTEVSTAQNASLSVNGIAISSASNTVLGAIQGVSLTVSKVGTTSISVSANTTGITAGVNSFVKAYNDLNTTIKSLTSYDATTNKAGLLLGDSTTQSIQNQIRKTLSSSVNGLGGGLTTLSQIGVSFQKDGSISLDASKLSSALATKFSDVGGLFASLGSATDSLVSLTGSSTATKAGSYALSITQIATKSSLTGDLTLPPSTTIDPSTKISVTLDGVVADVSLAAGNYTATELATLIQSSINSTTAFSAVGASAKASVVGGVLVLESNKYGSTSAINIANSTGTGVASLTGTVVAGTAGKDVAGSLNGITGTGNGQILTGAAGSPSEGLKLLIAGGSTGARGNVNFSVGYATQLSSLISGFTGSSGTITSTTSGVTASIKEIGKQRTTLNSRLFDVEARYRAQFTALDRIVSGLNNTSTFLTQQLAALTGSK</sequence>
<accession>A0A318JE10</accession>
<keyword evidence="5" id="KW-0964">Secreted</keyword>
<dbReference type="InterPro" id="IPR003481">
    <property type="entry name" value="FliD_N"/>
</dbReference>
<feature type="domain" description="Flagellar hook-associated protein 2 C-terminal" evidence="7">
    <location>
        <begin position="244"/>
        <end position="652"/>
    </location>
</feature>
<keyword evidence="3" id="KW-0175">Coiled coil</keyword>
<dbReference type="InterPro" id="IPR040026">
    <property type="entry name" value="FliD"/>
</dbReference>
<dbReference type="AlphaFoldDB" id="A0A318JE10"/>
<dbReference type="EMBL" id="QJKB01000001">
    <property type="protein sequence ID" value="PXX46747.1"/>
    <property type="molecule type" value="Genomic_DNA"/>
</dbReference>
<dbReference type="GO" id="GO:0009424">
    <property type="term" value="C:bacterial-type flagellum hook"/>
    <property type="evidence" value="ECO:0007669"/>
    <property type="project" value="UniProtKB-UniRule"/>
</dbReference>
<evidence type="ECO:0000256" key="5">
    <source>
        <dbReference type="RuleBase" id="RU362066"/>
    </source>
</evidence>
<organism evidence="8 9">
    <name type="scientific">Undibacterium pigrum</name>
    <dbReference type="NCBI Taxonomy" id="401470"/>
    <lineage>
        <taxon>Bacteria</taxon>
        <taxon>Pseudomonadati</taxon>
        <taxon>Pseudomonadota</taxon>
        <taxon>Betaproteobacteria</taxon>
        <taxon>Burkholderiales</taxon>
        <taxon>Oxalobacteraceae</taxon>
        <taxon>Undibacterium</taxon>
    </lineage>
</organism>
<reference evidence="8 9" key="1">
    <citation type="submission" date="2018-05" db="EMBL/GenBank/DDBJ databases">
        <title>Genomic Encyclopedia of Type Strains, Phase IV (KMG-IV): sequencing the most valuable type-strain genomes for metagenomic binning, comparative biology and taxonomic classification.</title>
        <authorList>
            <person name="Goeker M."/>
        </authorList>
    </citation>
    <scope>NUCLEOTIDE SEQUENCE [LARGE SCALE GENOMIC DNA]</scope>
    <source>
        <strain evidence="8 9">DSM 19792</strain>
    </source>
</reference>
<comment type="similarity">
    <text evidence="1 5">Belongs to the FliD family.</text>
</comment>
<protein>
    <recommendedName>
        <fullName evidence="5">Flagellar hook-associated protein 2</fullName>
        <shortName evidence="5">HAP2</shortName>
    </recommendedName>
    <alternativeName>
        <fullName evidence="5">Flagellar cap protein</fullName>
    </alternativeName>
</protein>
<keyword evidence="4 5" id="KW-0975">Bacterial flagellum</keyword>